<dbReference type="Gene3D" id="2.40.50.140">
    <property type="entry name" value="Nucleic acid-binding proteins"/>
    <property type="match status" value="1"/>
</dbReference>
<dbReference type="InterPro" id="IPR003871">
    <property type="entry name" value="RFA1B/D_OB_1st"/>
</dbReference>
<name>A0A4U6VH88_SETVI</name>
<evidence type="ECO:0000313" key="2">
    <source>
        <dbReference type="EMBL" id="TKW28868.1"/>
    </source>
</evidence>
<dbReference type="PANTHER" id="PTHR47165:SF4">
    <property type="entry name" value="OS03G0429900 PROTEIN"/>
    <property type="match status" value="1"/>
</dbReference>
<dbReference type="Pfam" id="PF02721">
    <property type="entry name" value="DUF223"/>
    <property type="match status" value="1"/>
</dbReference>
<gene>
    <name evidence="2" type="ORF">SEVIR_3G357300v2</name>
</gene>
<evidence type="ECO:0000259" key="1">
    <source>
        <dbReference type="Pfam" id="PF02721"/>
    </source>
</evidence>
<sequence>MACKTLSQVKPGKELWKIKVWVTRQWDAILLGSGEQLSLDMILINQEETMMHGVINKAYMEKFKPLIQENNVYIIANVKVKTAAKKYQPVENDKVANFLPITTLKKIKDKEDIPNVLGVAAHIGPIEEIRTSYGLSKTRDIILLIE</sequence>
<proteinExistence type="predicted"/>
<dbReference type="SUPFAM" id="SSF50249">
    <property type="entry name" value="Nucleic acid-binding proteins"/>
    <property type="match status" value="1"/>
</dbReference>
<feature type="domain" description="Replication protein A 70 kDa DNA-binding subunit B/D first OB fold" evidence="1">
    <location>
        <begin position="4"/>
        <end position="106"/>
    </location>
</feature>
<organism evidence="2 3">
    <name type="scientific">Setaria viridis</name>
    <name type="common">Green bristlegrass</name>
    <name type="synonym">Setaria italica subsp. viridis</name>
    <dbReference type="NCBI Taxonomy" id="4556"/>
    <lineage>
        <taxon>Eukaryota</taxon>
        <taxon>Viridiplantae</taxon>
        <taxon>Streptophyta</taxon>
        <taxon>Embryophyta</taxon>
        <taxon>Tracheophyta</taxon>
        <taxon>Spermatophyta</taxon>
        <taxon>Magnoliopsida</taxon>
        <taxon>Liliopsida</taxon>
        <taxon>Poales</taxon>
        <taxon>Poaceae</taxon>
        <taxon>PACMAD clade</taxon>
        <taxon>Panicoideae</taxon>
        <taxon>Panicodae</taxon>
        <taxon>Paniceae</taxon>
        <taxon>Cenchrinae</taxon>
        <taxon>Setaria</taxon>
    </lineage>
</organism>
<protein>
    <recommendedName>
        <fullName evidence="1">Replication protein A 70 kDa DNA-binding subunit B/D first OB fold domain-containing protein</fullName>
    </recommendedName>
</protein>
<dbReference type="AlphaFoldDB" id="A0A4U6VH88"/>
<keyword evidence="3" id="KW-1185">Reference proteome</keyword>
<evidence type="ECO:0000313" key="3">
    <source>
        <dbReference type="Proteomes" id="UP000298652"/>
    </source>
</evidence>
<dbReference type="Gramene" id="TKW28868">
    <property type="protein sequence ID" value="TKW28868"/>
    <property type="gene ID" value="SEVIR_3G357300v2"/>
</dbReference>
<dbReference type="Proteomes" id="UP000298652">
    <property type="component" value="Chromosome 3"/>
</dbReference>
<dbReference type="OMA" id="MILINQE"/>
<dbReference type="InterPro" id="IPR012340">
    <property type="entry name" value="NA-bd_OB-fold"/>
</dbReference>
<dbReference type="PANTHER" id="PTHR47165">
    <property type="entry name" value="OS03G0429900 PROTEIN"/>
    <property type="match status" value="1"/>
</dbReference>
<reference evidence="2" key="1">
    <citation type="submission" date="2019-03" db="EMBL/GenBank/DDBJ databases">
        <title>WGS assembly of Setaria viridis.</title>
        <authorList>
            <person name="Huang P."/>
            <person name="Jenkins J."/>
            <person name="Grimwood J."/>
            <person name="Barry K."/>
            <person name="Healey A."/>
            <person name="Mamidi S."/>
            <person name="Sreedasyam A."/>
            <person name="Shu S."/>
            <person name="Feldman M."/>
            <person name="Wu J."/>
            <person name="Yu Y."/>
            <person name="Chen C."/>
            <person name="Johnson J."/>
            <person name="Rokhsar D."/>
            <person name="Baxter I."/>
            <person name="Schmutz J."/>
            <person name="Brutnell T."/>
            <person name="Kellogg E."/>
        </authorList>
    </citation>
    <scope>NUCLEOTIDE SEQUENCE [LARGE SCALE GENOMIC DNA]</scope>
</reference>
<dbReference type="CDD" id="cd04480">
    <property type="entry name" value="RPA1_DBD_A_like"/>
    <property type="match status" value="1"/>
</dbReference>
<accession>A0A4U6VH88</accession>
<dbReference type="EMBL" id="CM016554">
    <property type="protein sequence ID" value="TKW28868.1"/>
    <property type="molecule type" value="Genomic_DNA"/>
</dbReference>